<organism evidence="6 7">
    <name type="scientific">Dactylosporangium maewongense</name>
    <dbReference type="NCBI Taxonomy" id="634393"/>
    <lineage>
        <taxon>Bacteria</taxon>
        <taxon>Bacillati</taxon>
        <taxon>Actinomycetota</taxon>
        <taxon>Actinomycetes</taxon>
        <taxon>Micromonosporales</taxon>
        <taxon>Micromonosporaceae</taxon>
        <taxon>Dactylosporangium</taxon>
    </lineage>
</organism>
<dbReference type="PROSITE" id="PS51078">
    <property type="entry name" value="ICLR_ED"/>
    <property type="match status" value="1"/>
</dbReference>
<dbReference type="SUPFAM" id="SSF46785">
    <property type="entry name" value="Winged helix' DNA-binding domain"/>
    <property type="match status" value="1"/>
</dbReference>
<gene>
    <name evidence="6" type="ORF">GCM10009827_091640</name>
</gene>
<dbReference type="Gene3D" id="1.10.10.10">
    <property type="entry name" value="Winged helix-like DNA-binding domain superfamily/Winged helix DNA-binding domain"/>
    <property type="match status" value="1"/>
</dbReference>
<dbReference type="InterPro" id="IPR050707">
    <property type="entry name" value="HTH_MetabolicPath_Reg"/>
</dbReference>
<evidence type="ECO:0000259" key="4">
    <source>
        <dbReference type="PROSITE" id="PS51077"/>
    </source>
</evidence>
<keyword evidence="7" id="KW-1185">Reference proteome</keyword>
<evidence type="ECO:0000259" key="5">
    <source>
        <dbReference type="PROSITE" id="PS51078"/>
    </source>
</evidence>
<dbReference type="InterPro" id="IPR036388">
    <property type="entry name" value="WH-like_DNA-bd_sf"/>
</dbReference>
<protein>
    <recommendedName>
        <fullName evidence="8">IclR family transcriptional regulator</fullName>
    </recommendedName>
</protein>
<reference evidence="6 7" key="1">
    <citation type="journal article" date="2019" name="Int. J. Syst. Evol. Microbiol.">
        <title>The Global Catalogue of Microorganisms (GCM) 10K type strain sequencing project: providing services to taxonomists for standard genome sequencing and annotation.</title>
        <authorList>
            <consortium name="The Broad Institute Genomics Platform"/>
            <consortium name="The Broad Institute Genome Sequencing Center for Infectious Disease"/>
            <person name="Wu L."/>
            <person name="Ma J."/>
        </authorList>
    </citation>
    <scope>NUCLEOTIDE SEQUENCE [LARGE SCALE GENOMIC DNA]</scope>
    <source>
        <strain evidence="6 7">JCM 15933</strain>
    </source>
</reference>
<name>A0ABN2CES0_9ACTN</name>
<dbReference type="SMART" id="SM00346">
    <property type="entry name" value="HTH_ICLR"/>
    <property type="match status" value="1"/>
</dbReference>
<dbReference type="InterPro" id="IPR005471">
    <property type="entry name" value="Tscrpt_reg_IclR_N"/>
</dbReference>
<dbReference type="SUPFAM" id="SSF55781">
    <property type="entry name" value="GAF domain-like"/>
    <property type="match status" value="1"/>
</dbReference>
<evidence type="ECO:0000313" key="6">
    <source>
        <dbReference type="EMBL" id="GAA1556416.1"/>
    </source>
</evidence>
<dbReference type="PROSITE" id="PS51077">
    <property type="entry name" value="HTH_ICLR"/>
    <property type="match status" value="1"/>
</dbReference>
<dbReference type="InterPro" id="IPR029016">
    <property type="entry name" value="GAF-like_dom_sf"/>
</dbReference>
<accession>A0ABN2CES0</accession>
<dbReference type="RefSeq" id="WP_344510714.1">
    <property type="nucleotide sequence ID" value="NZ_BAAAQD010000025.1"/>
</dbReference>
<dbReference type="PANTHER" id="PTHR30136">
    <property type="entry name" value="HELIX-TURN-HELIX TRANSCRIPTIONAL REGULATOR, ICLR FAMILY"/>
    <property type="match status" value="1"/>
</dbReference>
<dbReference type="InterPro" id="IPR036390">
    <property type="entry name" value="WH_DNA-bd_sf"/>
</dbReference>
<comment type="caution">
    <text evidence="6">The sequence shown here is derived from an EMBL/GenBank/DDBJ whole genome shotgun (WGS) entry which is preliminary data.</text>
</comment>
<dbReference type="EMBL" id="BAAAQD010000025">
    <property type="protein sequence ID" value="GAA1556416.1"/>
    <property type="molecule type" value="Genomic_DNA"/>
</dbReference>
<evidence type="ECO:0000256" key="3">
    <source>
        <dbReference type="ARBA" id="ARBA00023163"/>
    </source>
</evidence>
<sequence length="284" mass="30982">MTLSQDSQLADLELELGAGAKVSSATIATVVRAVDLLMYFKDAPTRDLGVSEIADGLGMSKAATHRMLASLRVRGLIELDETTRRYTLGIGIMQLGLAYMDQIDIRRMAHPELARLSNRTNETATLSVRVDQRRRIYVDEVLPRREVIMSVSLGIPYPLHAGASSKAFLAFFTEDEVDRYLDSTLEAVTDGTITDTAALLKELKAVREQGWARSIGERRSGAASVAAPVFDHNGKVAAVISVCGPKERFEAEFDACRDALLEATARLSVRLGWTPGRTGEATAR</sequence>
<feature type="domain" description="HTH iclR-type" evidence="4">
    <location>
        <begin position="27"/>
        <end position="90"/>
    </location>
</feature>
<keyword evidence="1" id="KW-0805">Transcription regulation</keyword>
<dbReference type="Pfam" id="PF01614">
    <property type="entry name" value="IclR_C"/>
    <property type="match status" value="1"/>
</dbReference>
<keyword evidence="2" id="KW-0238">DNA-binding</keyword>
<evidence type="ECO:0008006" key="8">
    <source>
        <dbReference type="Google" id="ProtNLM"/>
    </source>
</evidence>
<dbReference type="Pfam" id="PF09339">
    <property type="entry name" value="HTH_IclR"/>
    <property type="match status" value="1"/>
</dbReference>
<proteinExistence type="predicted"/>
<dbReference type="Proteomes" id="UP001501470">
    <property type="component" value="Unassembled WGS sequence"/>
</dbReference>
<dbReference type="PANTHER" id="PTHR30136:SF8">
    <property type="entry name" value="TRANSCRIPTIONAL REGULATORY PROTEIN"/>
    <property type="match status" value="1"/>
</dbReference>
<evidence type="ECO:0000256" key="2">
    <source>
        <dbReference type="ARBA" id="ARBA00023125"/>
    </source>
</evidence>
<feature type="domain" description="IclR-ED" evidence="5">
    <location>
        <begin position="91"/>
        <end position="273"/>
    </location>
</feature>
<dbReference type="InterPro" id="IPR014757">
    <property type="entry name" value="Tscrpt_reg_IclR_C"/>
</dbReference>
<dbReference type="Gene3D" id="3.30.450.40">
    <property type="match status" value="1"/>
</dbReference>
<evidence type="ECO:0000313" key="7">
    <source>
        <dbReference type="Proteomes" id="UP001501470"/>
    </source>
</evidence>
<evidence type="ECO:0000256" key="1">
    <source>
        <dbReference type="ARBA" id="ARBA00023015"/>
    </source>
</evidence>
<keyword evidence="3" id="KW-0804">Transcription</keyword>